<evidence type="ECO:0000256" key="1">
    <source>
        <dbReference type="ARBA" id="ARBA00009054"/>
    </source>
</evidence>
<dbReference type="PROSITE" id="PS01071">
    <property type="entry name" value="GRPE"/>
    <property type="match status" value="1"/>
</dbReference>
<dbReference type="PANTHER" id="PTHR21237">
    <property type="entry name" value="GRPE PROTEIN"/>
    <property type="match status" value="1"/>
</dbReference>
<dbReference type="SUPFAM" id="SSF58014">
    <property type="entry name" value="Coiled-coil domain of nucleotide exchange factor GrpE"/>
    <property type="match status" value="1"/>
</dbReference>
<dbReference type="GO" id="GO:0000774">
    <property type="term" value="F:adenyl-nucleotide exchange factor activity"/>
    <property type="evidence" value="ECO:0007669"/>
    <property type="project" value="InterPro"/>
</dbReference>
<dbReference type="OrthoDB" id="201635at2759"/>
<dbReference type="GO" id="GO:0051087">
    <property type="term" value="F:protein-folding chaperone binding"/>
    <property type="evidence" value="ECO:0007669"/>
    <property type="project" value="InterPro"/>
</dbReference>
<dbReference type="Pfam" id="PF01025">
    <property type="entry name" value="GrpE"/>
    <property type="match status" value="1"/>
</dbReference>
<reference evidence="6" key="1">
    <citation type="submission" date="2022-10" db="EMBL/GenBank/DDBJ databases">
        <title>Novel sulphate-reducing endosymbionts in the free-living metamonad Anaeramoeba.</title>
        <authorList>
            <person name="Jerlstrom-Hultqvist J."/>
            <person name="Cepicka I."/>
            <person name="Gallot-Lavallee L."/>
            <person name="Salas-Leiva D."/>
            <person name="Curtis B.A."/>
            <person name="Zahonova K."/>
            <person name="Pipaliya S."/>
            <person name="Dacks J."/>
            <person name="Roger A.J."/>
        </authorList>
    </citation>
    <scope>NUCLEOTIDE SEQUENCE</scope>
    <source>
        <strain evidence="6">BMAN</strain>
    </source>
</reference>
<name>A0A9Q0RGS7_ANAIG</name>
<dbReference type="GO" id="GO:0005759">
    <property type="term" value="C:mitochondrial matrix"/>
    <property type="evidence" value="ECO:0007669"/>
    <property type="project" value="UniProtKB-SubCell"/>
</dbReference>
<feature type="compositionally biased region" description="Basic and acidic residues" evidence="5">
    <location>
        <begin position="49"/>
        <end position="77"/>
    </location>
</feature>
<evidence type="ECO:0000256" key="4">
    <source>
        <dbReference type="RuleBase" id="RU004478"/>
    </source>
</evidence>
<gene>
    <name evidence="6" type="ORF">M0811_14443</name>
</gene>
<dbReference type="Gene3D" id="3.90.20.20">
    <property type="match status" value="1"/>
</dbReference>
<dbReference type="GO" id="GO:0042803">
    <property type="term" value="F:protein homodimerization activity"/>
    <property type="evidence" value="ECO:0007669"/>
    <property type="project" value="InterPro"/>
</dbReference>
<evidence type="ECO:0000256" key="2">
    <source>
        <dbReference type="ARBA" id="ARBA00023186"/>
    </source>
</evidence>
<dbReference type="InterPro" id="IPR013805">
    <property type="entry name" value="GrpE_CC"/>
</dbReference>
<evidence type="ECO:0000256" key="5">
    <source>
        <dbReference type="SAM" id="MobiDB-lite"/>
    </source>
</evidence>
<dbReference type="EMBL" id="JAPDFW010000028">
    <property type="protein sequence ID" value="KAJ5079527.1"/>
    <property type="molecule type" value="Genomic_DNA"/>
</dbReference>
<dbReference type="HAMAP" id="MF_01151">
    <property type="entry name" value="GrpE"/>
    <property type="match status" value="1"/>
</dbReference>
<keyword evidence="3" id="KW-0496">Mitochondrion</keyword>
<comment type="similarity">
    <text evidence="1 4">Belongs to the GrpE family.</text>
</comment>
<keyword evidence="2 3" id="KW-0143">Chaperone</keyword>
<sequence>MSLISLINKQSFSLSKSFNSSLFQNKNTFNFIFKKIPKFRLFSQNITNDSKENESNDSKEKESNDSKEKESNDLKENIEKLKEEKEKLSKELTETKNNYLRSIADMDNFRKQTENQINLIKQYSIQNFAIKIFEVADNLDRTLENFPEEKVKEISEKTQEFKVLFDGVEMTRKELTKVFEKFNIFKIPTKKGDLFDPIIHNAVFQVSDDNLQPGTIAIIIKSGYKLRERVIRATDVGVVKK</sequence>
<dbReference type="SUPFAM" id="SSF51064">
    <property type="entry name" value="Head domain of nucleotide exchange factor GrpE"/>
    <property type="match status" value="1"/>
</dbReference>
<dbReference type="GO" id="GO:0051082">
    <property type="term" value="F:unfolded protein binding"/>
    <property type="evidence" value="ECO:0007669"/>
    <property type="project" value="TreeGrafter"/>
</dbReference>
<dbReference type="PANTHER" id="PTHR21237:SF23">
    <property type="entry name" value="GRPE PROTEIN HOMOLOG, MITOCHONDRIAL"/>
    <property type="match status" value="1"/>
</dbReference>
<organism evidence="6 7">
    <name type="scientific">Anaeramoeba ignava</name>
    <name type="common">Anaerobic marine amoeba</name>
    <dbReference type="NCBI Taxonomy" id="1746090"/>
    <lineage>
        <taxon>Eukaryota</taxon>
        <taxon>Metamonada</taxon>
        <taxon>Anaeramoebidae</taxon>
        <taxon>Anaeramoeba</taxon>
    </lineage>
</organism>
<comment type="subcellular location">
    <subcellularLocation>
        <location evidence="3">Mitochondrion matrix</location>
    </subcellularLocation>
</comment>
<dbReference type="Gene3D" id="2.30.22.10">
    <property type="entry name" value="Head domain of nucleotide exchange factor GrpE"/>
    <property type="match status" value="1"/>
</dbReference>
<protein>
    <recommendedName>
        <fullName evidence="3">GrpE protein homolog</fullName>
    </recommendedName>
</protein>
<evidence type="ECO:0000256" key="3">
    <source>
        <dbReference type="RuleBase" id="RU000640"/>
    </source>
</evidence>
<evidence type="ECO:0000313" key="6">
    <source>
        <dbReference type="EMBL" id="KAJ5079527.1"/>
    </source>
</evidence>
<dbReference type="Proteomes" id="UP001149090">
    <property type="component" value="Unassembled WGS sequence"/>
</dbReference>
<dbReference type="InterPro" id="IPR009012">
    <property type="entry name" value="GrpE_head"/>
</dbReference>
<dbReference type="PRINTS" id="PR00773">
    <property type="entry name" value="GRPEPROTEIN"/>
</dbReference>
<keyword evidence="7" id="KW-1185">Reference proteome</keyword>
<dbReference type="CDD" id="cd00446">
    <property type="entry name" value="GrpE"/>
    <property type="match status" value="1"/>
</dbReference>
<accession>A0A9Q0RGS7</accession>
<dbReference type="GO" id="GO:0006457">
    <property type="term" value="P:protein folding"/>
    <property type="evidence" value="ECO:0007669"/>
    <property type="project" value="InterPro"/>
</dbReference>
<feature type="region of interest" description="Disordered" evidence="5">
    <location>
        <begin position="47"/>
        <end position="77"/>
    </location>
</feature>
<comment type="function">
    <text evidence="3">Essential component of the PAM complex, a complex required for the translocation of transit peptide-containing proteins from the inner membrane into the mitochondrial matrix in an ATP-dependent manner.</text>
</comment>
<proteinExistence type="inferred from homology"/>
<evidence type="ECO:0000313" key="7">
    <source>
        <dbReference type="Proteomes" id="UP001149090"/>
    </source>
</evidence>
<dbReference type="OMA" id="QHELICH"/>
<dbReference type="AlphaFoldDB" id="A0A9Q0RGS7"/>
<comment type="caution">
    <text evidence="6">The sequence shown here is derived from an EMBL/GenBank/DDBJ whole genome shotgun (WGS) entry which is preliminary data.</text>
</comment>
<dbReference type="InterPro" id="IPR000740">
    <property type="entry name" value="GrpE"/>
</dbReference>